<feature type="compositionally biased region" description="Basic and acidic residues" evidence="1">
    <location>
        <begin position="374"/>
        <end position="385"/>
    </location>
</feature>
<dbReference type="AlphaFoldDB" id="A0A8K0T2X7"/>
<dbReference type="OrthoDB" id="3439512at2759"/>
<organism evidence="2 3">
    <name type="scientific">Stachybotrys elegans</name>
    <dbReference type="NCBI Taxonomy" id="80388"/>
    <lineage>
        <taxon>Eukaryota</taxon>
        <taxon>Fungi</taxon>
        <taxon>Dikarya</taxon>
        <taxon>Ascomycota</taxon>
        <taxon>Pezizomycotina</taxon>
        <taxon>Sordariomycetes</taxon>
        <taxon>Hypocreomycetidae</taxon>
        <taxon>Hypocreales</taxon>
        <taxon>Stachybotryaceae</taxon>
        <taxon>Stachybotrys</taxon>
    </lineage>
</organism>
<dbReference type="Proteomes" id="UP000813444">
    <property type="component" value="Unassembled WGS sequence"/>
</dbReference>
<evidence type="ECO:0000313" key="2">
    <source>
        <dbReference type="EMBL" id="KAH7328908.1"/>
    </source>
</evidence>
<sequence length="385" mass="43046">MEGQCEAEDYVEFYVACNPVLLPRGVGHVIRTVSKALQLSDDVEILYEPDCGWLKCISPAGHKEKLISAIAETLSGLFEEETAPIDPDDETRQSTQADDVPSDILILGEEPHLARWVESNLAQADGVLLEDYNDYRFPQIFQGKKFRAQWRGLEEIGLSFSDFLIEMNRAISDAPANHEELEAELGCSISHNLNGDLLYLGTNPGLGVLDRAVSVLNDVSRLCMRPRGEADPVPWSSIVKKDLIDVFSESEEDFSEEDDLYNASPPSTVSYPAEAVPALDGEDLLWMGEGPPPMTLVAHGSESKSPNFLDDVESVAHAPTTSLPRTKEERHQEQPQERHQEQPQERQGLPGMGTSRRARRRRKTQKAILDAEEPERPKAKKEEFW</sequence>
<accession>A0A8K0T2X7</accession>
<feature type="region of interest" description="Disordered" evidence="1">
    <location>
        <begin position="249"/>
        <end position="271"/>
    </location>
</feature>
<feature type="compositionally biased region" description="Acidic residues" evidence="1">
    <location>
        <begin position="249"/>
        <end position="260"/>
    </location>
</feature>
<feature type="compositionally biased region" description="Basic residues" evidence="1">
    <location>
        <begin position="356"/>
        <end position="365"/>
    </location>
</feature>
<protein>
    <submittedName>
        <fullName evidence="2">Uncharacterized protein</fullName>
    </submittedName>
</protein>
<evidence type="ECO:0000256" key="1">
    <source>
        <dbReference type="SAM" id="MobiDB-lite"/>
    </source>
</evidence>
<reference evidence="2" key="1">
    <citation type="journal article" date="2021" name="Nat. Commun.">
        <title>Genetic determinants of endophytism in the Arabidopsis root mycobiome.</title>
        <authorList>
            <person name="Mesny F."/>
            <person name="Miyauchi S."/>
            <person name="Thiergart T."/>
            <person name="Pickel B."/>
            <person name="Atanasova L."/>
            <person name="Karlsson M."/>
            <person name="Huettel B."/>
            <person name="Barry K.W."/>
            <person name="Haridas S."/>
            <person name="Chen C."/>
            <person name="Bauer D."/>
            <person name="Andreopoulos W."/>
            <person name="Pangilinan J."/>
            <person name="LaButti K."/>
            <person name="Riley R."/>
            <person name="Lipzen A."/>
            <person name="Clum A."/>
            <person name="Drula E."/>
            <person name="Henrissat B."/>
            <person name="Kohler A."/>
            <person name="Grigoriev I.V."/>
            <person name="Martin F.M."/>
            <person name="Hacquard S."/>
        </authorList>
    </citation>
    <scope>NUCLEOTIDE SEQUENCE</scope>
    <source>
        <strain evidence="2">MPI-CAGE-CH-0235</strain>
    </source>
</reference>
<feature type="compositionally biased region" description="Basic and acidic residues" evidence="1">
    <location>
        <begin position="325"/>
        <end position="344"/>
    </location>
</feature>
<name>A0A8K0T2X7_9HYPO</name>
<proteinExistence type="predicted"/>
<dbReference type="EMBL" id="JAGPNK010000001">
    <property type="protein sequence ID" value="KAH7328908.1"/>
    <property type="molecule type" value="Genomic_DNA"/>
</dbReference>
<keyword evidence="3" id="KW-1185">Reference proteome</keyword>
<evidence type="ECO:0000313" key="3">
    <source>
        <dbReference type="Proteomes" id="UP000813444"/>
    </source>
</evidence>
<gene>
    <name evidence="2" type="ORF">B0I35DRAFT_473565</name>
</gene>
<comment type="caution">
    <text evidence="2">The sequence shown here is derived from an EMBL/GenBank/DDBJ whole genome shotgun (WGS) entry which is preliminary data.</text>
</comment>
<feature type="region of interest" description="Disordered" evidence="1">
    <location>
        <begin position="318"/>
        <end position="385"/>
    </location>
</feature>